<evidence type="ECO:0000313" key="5">
    <source>
        <dbReference type="Proteomes" id="UP001596147"/>
    </source>
</evidence>
<dbReference type="EMBL" id="JBHSMC010000014">
    <property type="protein sequence ID" value="MFC5465330.1"/>
    <property type="molecule type" value="Genomic_DNA"/>
</dbReference>
<dbReference type="Proteomes" id="UP001596147">
    <property type="component" value="Unassembled WGS sequence"/>
</dbReference>
<name>A0ABW0LHS9_9BACI</name>
<dbReference type="Pfam" id="PF00480">
    <property type="entry name" value="ROK"/>
    <property type="match status" value="1"/>
</dbReference>
<dbReference type="RefSeq" id="WP_382351522.1">
    <property type="nucleotide sequence ID" value="NZ_JBHSMC010000014.1"/>
</dbReference>
<dbReference type="InterPro" id="IPR043129">
    <property type="entry name" value="ATPase_NBD"/>
</dbReference>
<accession>A0ABW0LHS9</accession>
<sequence>MYVQQHEKMINRDKVLATLFEHRQLTKLDISRITNLSIPTVTSNITSLIELGIVDEAGVANSTGGRKPKIVRLLPNSRFSIGVEITPTKVKLVIINLFCEIQLRKEFSLDELKTTSGFHRAMIKMADVVQEMIKELHIQSQCIMGIGISVPGTVNREQFVLELAPNLGLKQFSLQFLKDMFPFPLYIENEANAGAFGELMLDKQASDEHTVYVSITEGIGTSIISKDGFYKGNKERAGEFGHMHTGNSERVCSCGRTGCWELFSSETALLNLYKEQTGVEQPKLAEIMERHIAKDEDAQIVVKQYLQNIALGIQNILLAIDPKQIIIGGELAKYSDQLIIELRKFIFSQAVFHNEQDVDINFSSLYTDSSILGAAITPYKQLFLTDEE</sequence>
<dbReference type="InterPro" id="IPR000600">
    <property type="entry name" value="ROK"/>
</dbReference>
<dbReference type="PANTHER" id="PTHR18964">
    <property type="entry name" value="ROK (REPRESSOR, ORF, KINASE) FAMILY"/>
    <property type="match status" value="1"/>
</dbReference>
<evidence type="ECO:0000313" key="4">
    <source>
        <dbReference type="EMBL" id="MFC5465330.1"/>
    </source>
</evidence>
<dbReference type="InterPro" id="IPR036390">
    <property type="entry name" value="WH_DNA-bd_sf"/>
</dbReference>
<dbReference type="PANTHER" id="PTHR18964:SF149">
    <property type="entry name" value="BIFUNCTIONAL UDP-N-ACETYLGLUCOSAMINE 2-EPIMERASE_N-ACETYLMANNOSAMINE KINASE"/>
    <property type="match status" value="1"/>
</dbReference>
<dbReference type="SUPFAM" id="SSF53067">
    <property type="entry name" value="Actin-like ATPase domain"/>
    <property type="match status" value="1"/>
</dbReference>
<reference evidence="5" key="1">
    <citation type="journal article" date="2019" name="Int. J. Syst. Evol. Microbiol.">
        <title>The Global Catalogue of Microorganisms (GCM) 10K type strain sequencing project: providing services to taxonomists for standard genome sequencing and annotation.</title>
        <authorList>
            <consortium name="The Broad Institute Genomics Platform"/>
            <consortium name="The Broad Institute Genome Sequencing Center for Infectious Disease"/>
            <person name="Wu L."/>
            <person name="Ma J."/>
        </authorList>
    </citation>
    <scope>NUCLEOTIDE SEQUENCE [LARGE SCALE GENOMIC DNA]</scope>
    <source>
        <strain evidence="5">CGMCC 1.12237</strain>
    </source>
</reference>
<protein>
    <submittedName>
        <fullName evidence="4">ROK family transcriptional regulator</fullName>
    </submittedName>
</protein>
<comment type="similarity">
    <text evidence="2">Belongs to the ROK (NagC/XylR) family.</text>
</comment>
<keyword evidence="3" id="KW-0119">Carbohydrate metabolism</keyword>
<dbReference type="Pfam" id="PF13412">
    <property type="entry name" value="HTH_24"/>
    <property type="match status" value="1"/>
</dbReference>
<dbReference type="SUPFAM" id="SSF46785">
    <property type="entry name" value="Winged helix' DNA-binding domain"/>
    <property type="match status" value="1"/>
</dbReference>
<dbReference type="InterPro" id="IPR036388">
    <property type="entry name" value="WH-like_DNA-bd_sf"/>
</dbReference>
<comment type="function">
    <text evidence="1">Transcriptional repressor of xylose-utilizing enzymes.</text>
</comment>
<evidence type="ECO:0000256" key="2">
    <source>
        <dbReference type="ARBA" id="ARBA00006479"/>
    </source>
</evidence>
<keyword evidence="3" id="KW-0859">Xylose metabolism</keyword>
<dbReference type="Gene3D" id="3.30.420.40">
    <property type="match status" value="2"/>
</dbReference>
<comment type="caution">
    <text evidence="4">The sequence shown here is derived from an EMBL/GenBank/DDBJ whole genome shotgun (WGS) entry which is preliminary data.</text>
</comment>
<organism evidence="4 5">
    <name type="scientific">Lederbergia graminis</name>
    <dbReference type="NCBI Taxonomy" id="735518"/>
    <lineage>
        <taxon>Bacteria</taxon>
        <taxon>Bacillati</taxon>
        <taxon>Bacillota</taxon>
        <taxon>Bacilli</taxon>
        <taxon>Bacillales</taxon>
        <taxon>Bacillaceae</taxon>
        <taxon>Lederbergia</taxon>
    </lineage>
</organism>
<proteinExistence type="inferred from homology"/>
<evidence type="ECO:0000256" key="3">
    <source>
        <dbReference type="ARBA" id="ARBA00022629"/>
    </source>
</evidence>
<evidence type="ECO:0000256" key="1">
    <source>
        <dbReference type="ARBA" id="ARBA00002486"/>
    </source>
</evidence>
<dbReference type="Gene3D" id="1.10.10.10">
    <property type="entry name" value="Winged helix-like DNA-binding domain superfamily/Winged helix DNA-binding domain"/>
    <property type="match status" value="1"/>
</dbReference>
<keyword evidence="5" id="KW-1185">Reference proteome</keyword>
<gene>
    <name evidence="4" type="ORF">ACFPM4_11275</name>
</gene>